<comment type="cofactor">
    <cofactor evidence="1">
        <name>Zn(2+)</name>
        <dbReference type="ChEBI" id="CHEBI:29105"/>
    </cofactor>
</comment>
<evidence type="ECO:0000313" key="8">
    <source>
        <dbReference type="EMBL" id="OGF93539.1"/>
    </source>
</evidence>
<dbReference type="GO" id="GO:0006364">
    <property type="term" value="P:rRNA processing"/>
    <property type="evidence" value="ECO:0007669"/>
    <property type="project" value="InterPro"/>
</dbReference>
<keyword evidence="7" id="KW-0862">Zinc</keyword>
<evidence type="ECO:0000256" key="3">
    <source>
        <dbReference type="ARBA" id="ARBA00022722"/>
    </source>
</evidence>
<dbReference type="STRING" id="1798364.A3G54_01175"/>
<evidence type="ECO:0000256" key="1">
    <source>
        <dbReference type="ARBA" id="ARBA00001947"/>
    </source>
</evidence>
<dbReference type="InterPro" id="IPR020549">
    <property type="entry name" value="YbeY_CS"/>
</dbReference>
<gene>
    <name evidence="8" type="ORF">A3G54_01175</name>
</gene>
<reference evidence="8 9" key="1">
    <citation type="journal article" date="2016" name="Nat. Commun.">
        <title>Thousands of microbial genomes shed light on interconnected biogeochemical processes in an aquifer system.</title>
        <authorList>
            <person name="Anantharaman K."/>
            <person name="Brown C.T."/>
            <person name="Hug L.A."/>
            <person name="Sharon I."/>
            <person name="Castelle C.J."/>
            <person name="Probst A.J."/>
            <person name="Thomas B.C."/>
            <person name="Singh A."/>
            <person name="Wilkins M.J."/>
            <person name="Karaoz U."/>
            <person name="Brodie E.L."/>
            <person name="Williams K.H."/>
            <person name="Hubbard S.S."/>
            <person name="Banfield J.F."/>
        </authorList>
    </citation>
    <scope>NUCLEOTIDE SEQUENCE [LARGE SCALE GENOMIC DNA]</scope>
</reference>
<evidence type="ECO:0000256" key="6">
    <source>
        <dbReference type="ARBA" id="ARBA00022801"/>
    </source>
</evidence>
<dbReference type="InterPro" id="IPR023091">
    <property type="entry name" value="MetalPrtase_cat_dom_sf_prd"/>
</dbReference>
<evidence type="ECO:0000256" key="5">
    <source>
        <dbReference type="ARBA" id="ARBA00022759"/>
    </source>
</evidence>
<dbReference type="PROSITE" id="PS01306">
    <property type="entry name" value="UPF0054"/>
    <property type="match status" value="1"/>
</dbReference>
<keyword evidence="3" id="KW-0540">Nuclease</keyword>
<dbReference type="SUPFAM" id="SSF55486">
    <property type="entry name" value="Metalloproteases ('zincins'), catalytic domain"/>
    <property type="match status" value="1"/>
</dbReference>
<dbReference type="EMBL" id="MFIQ01000013">
    <property type="protein sequence ID" value="OGF93539.1"/>
    <property type="molecule type" value="Genomic_DNA"/>
</dbReference>
<dbReference type="InterPro" id="IPR002036">
    <property type="entry name" value="YbeY"/>
</dbReference>
<comment type="similarity">
    <text evidence="2">Belongs to the endoribonuclease YbeY family.</text>
</comment>
<dbReference type="GO" id="GO:0004519">
    <property type="term" value="F:endonuclease activity"/>
    <property type="evidence" value="ECO:0007669"/>
    <property type="project" value="UniProtKB-KW"/>
</dbReference>
<evidence type="ECO:0000256" key="4">
    <source>
        <dbReference type="ARBA" id="ARBA00022723"/>
    </source>
</evidence>
<proteinExistence type="inferred from homology"/>
<protein>
    <submittedName>
        <fullName evidence="8">rRNA maturation RNase YbeY</fullName>
    </submittedName>
</protein>
<dbReference type="NCBIfam" id="TIGR00043">
    <property type="entry name" value="rRNA maturation RNase YbeY"/>
    <property type="match status" value="1"/>
</dbReference>
<evidence type="ECO:0000256" key="7">
    <source>
        <dbReference type="ARBA" id="ARBA00022833"/>
    </source>
</evidence>
<accession>A0A1F5Y094</accession>
<dbReference type="Proteomes" id="UP000178894">
    <property type="component" value="Unassembled WGS sequence"/>
</dbReference>
<evidence type="ECO:0000256" key="2">
    <source>
        <dbReference type="ARBA" id="ARBA00010875"/>
    </source>
</evidence>
<dbReference type="GO" id="GO:0046872">
    <property type="term" value="F:metal ion binding"/>
    <property type="evidence" value="ECO:0007669"/>
    <property type="project" value="UniProtKB-KW"/>
</dbReference>
<keyword evidence="4" id="KW-0479">Metal-binding</keyword>
<sequence length="116" mass="13391">MLSIVKISKAKIPRFPYHAMMEKVLGGKYDLEVIFATPAMIKKIYRKNTNVLSFNLSGAQGQIFLEPNLIKKEAPLYNRSFRDHLWALYVHGLLHLQGFTHSRGMEIMEKKLCRGI</sequence>
<evidence type="ECO:0000313" key="9">
    <source>
        <dbReference type="Proteomes" id="UP000178894"/>
    </source>
</evidence>
<keyword evidence="6" id="KW-0378">Hydrolase</keyword>
<dbReference type="AlphaFoldDB" id="A0A1F5Y094"/>
<dbReference type="GO" id="GO:0004222">
    <property type="term" value="F:metalloendopeptidase activity"/>
    <property type="evidence" value="ECO:0007669"/>
    <property type="project" value="InterPro"/>
</dbReference>
<keyword evidence="5" id="KW-0255">Endonuclease</keyword>
<dbReference type="Pfam" id="PF02130">
    <property type="entry name" value="YbeY"/>
    <property type="match status" value="1"/>
</dbReference>
<organism evidence="8 9">
    <name type="scientific">Candidatus Giovannonibacteria bacterium RIFCSPLOWO2_12_FULL_44_15</name>
    <dbReference type="NCBI Taxonomy" id="1798364"/>
    <lineage>
        <taxon>Bacteria</taxon>
        <taxon>Candidatus Giovannoniibacteriota</taxon>
    </lineage>
</organism>
<name>A0A1F5Y094_9BACT</name>
<dbReference type="Gene3D" id="3.40.390.30">
    <property type="entry name" value="Metalloproteases ('zincins'), catalytic domain"/>
    <property type="match status" value="1"/>
</dbReference>
<comment type="caution">
    <text evidence="8">The sequence shown here is derived from an EMBL/GenBank/DDBJ whole genome shotgun (WGS) entry which is preliminary data.</text>
</comment>